<dbReference type="GO" id="GO:0005198">
    <property type="term" value="F:structural molecule activity"/>
    <property type="evidence" value="ECO:0007669"/>
    <property type="project" value="InterPro"/>
</dbReference>
<name>A0A948TII5_9LACO</name>
<feature type="coiled-coil region" evidence="1">
    <location>
        <begin position="306"/>
        <end position="333"/>
    </location>
</feature>
<accession>A0A948TII5</accession>
<protein>
    <recommendedName>
        <fullName evidence="4">Phage minor capsid protein 2</fullName>
    </recommendedName>
</protein>
<proteinExistence type="predicted"/>
<evidence type="ECO:0008006" key="4">
    <source>
        <dbReference type="Google" id="ProtNLM"/>
    </source>
</evidence>
<sequence>MISQNDLTKLIKQLTKHYGDLESAIFHLLAQYLKSNDLDDANAVYQWELQHNNLINDFTKNVVDVALNYRNVALADVKRLMNIAGEQIDTDIRNELVKLTGQAYISGGAQQIIDEQVTLIQNNIDVGLMGLVNRNVPSNPAANVYKQITQNAVFQVTANGKPLSRAIDDNIYAWVYNGLPTGLVNRAGAKLSLEGYSRLCVQSAVQDTFQKIRMRAMRDYHVTLGLYSQHPASRPACAPIQNKVINLVPPEDEHFNPKYDSIYNHGYGTPAGARGINCHHFISPWLEGISSKPQADLVTPEQAIKNGKIQQKQRAYERAIRQAKKQLMMAQQLGDEKGIAHYKQLIAVRQQRIRAFIKPYRFLYRDYQREQVRSFNGDTSQYKTPARFSGAINKRSQHIVDFKAYTQEEKQAQNMYLEISQRKKANVVNAIARNTGFSKKDVTTIYDHLFTKQHVIDTGEEPQYFDPDIDMAKSLMRMINGPKLKDYDKLMLQHELYESKLMDYMGMDYHSAHELTNTIYNYQEAVKKEK</sequence>
<dbReference type="EMBL" id="JAHLFS010000012">
    <property type="protein sequence ID" value="MBU3851243.1"/>
    <property type="molecule type" value="Genomic_DNA"/>
</dbReference>
<reference evidence="2" key="1">
    <citation type="journal article" date="2021" name="PeerJ">
        <title>Extensive microbial diversity within the chicken gut microbiome revealed by metagenomics and culture.</title>
        <authorList>
            <person name="Gilroy R."/>
            <person name="Ravi A."/>
            <person name="Getino M."/>
            <person name="Pursley I."/>
            <person name="Horton D.L."/>
            <person name="Alikhan N.F."/>
            <person name="Baker D."/>
            <person name="Gharbi K."/>
            <person name="Hall N."/>
            <person name="Watson M."/>
            <person name="Adriaenssens E.M."/>
            <person name="Foster-Nyarko E."/>
            <person name="Jarju S."/>
            <person name="Secka A."/>
            <person name="Antonio M."/>
            <person name="Oren A."/>
            <person name="Chaudhuri R.R."/>
            <person name="La Ragione R."/>
            <person name="Hildebrand F."/>
            <person name="Pallen M.J."/>
        </authorList>
    </citation>
    <scope>NUCLEOTIDE SEQUENCE</scope>
    <source>
        <strain evidence="2">F6-6636</strain>
    </source>
</reference>
<comment type="caution">
    <text evidence="2">The sequence shown here is derived from an EMBL/GenBank/DDBJ whole genome shotgun (WGS) entry which is preliminary data.</text>
</comment>
<organism evidence="2 3">
    <name type="scientific">Candidatus Paralactobacillus gallistercoris</name>
    <dbReference type="NCBI Taxonomy" id="2838724"/>
    <lineage>
        <taxon>Bacteria</taxon>
        <taxon>Bacillati</taxon>
        <taxon>Bacillota</taxon>
        <taxon>Bacilli</taxon>
        <taxon>Lactobacillales</taxon>
        <taxon>Lactobacillaceae</taxon>
        <taxon>Lactobacillus</taxon>
    </lineage>
</organism>
<keyword evidence="1" id="KW-0175">Coiled coil</keyword>
<dbReference type="AlphaFoldDB" id="A0A948TII5"/>
<dbReference type="Proteomes" id="UP000777303">
    <property type="component" value="Unassembled WGS sequence"/>
</dbReference>
<evidence type="ECO:0000313" key="2">
    <source>
        <dbReference type="EMBL" id="MBU3851243.1"/>
    </source>
</evidence>
<reference evidence="2" key="2">
    <citation type="submission" date="2021-04" db="EMBL/GenBank/DDBJ databases">
        <authorList>
            <person name="Gilroy R."/>
        </authorList>
    </citation>
    <scope>NUCLEOTIDE SEQUENCE</scope>
    <source>
        <strain evidence="2">F6-6636</strain>
    </source>
</reference>
<evidence type="ECO:0000256" key="1">
    <source>
        <dbReference type="SAM" id="Coils"/>
    </source>
</evidence>
<dbReference type="Pfam" id="PF06152">
    <property type="entry name" value="Phage_min_cap2"/>
    <property type="match status" value="1"/>
</dbReference>
<dbReference type="InterPro" id="IPR009319">
    <property type="entry name" value="Phage_A118_VSP1"/>
</dbReference>
<gene>
    <name evidence="2" type="ORF">H9901_00815</name>
</gene>
<evidence type="ECO:0000313" key="3">
    <source>
        <dbReference type="Proteomes" id="UP000777303"/>
    </source>
</evidence>